<keyword evidence="3" id="KW-1185">Reference proteome</keyword>
<evidence type="ECO:0008006" key="4">
    <source>
        <dbReference type="Google" id="ProtNLM"/>
    </source>
</evidence>
<sequence length="60" mass="6234">MDMCKILFGDLIGDDTGQNVLEYAFIAALIALGAIASMSSLSSKLADFFAAVGTRLTSST</sequence>
<keyword evidence="1" id="KW-0812">Transmembrane</keyword>
<dbReference type="HOGENOM" id="CLU_171854_8_0_0"/>
<name>E8WWD1_GRATM</name>
<evidence type="ECO:0000313" key="2">
    <source>
        <dbReference type="EMBL" id="ADW68514.1"/>
    </source>
</evidence>
<reference evidence="3" key="1">
    <citation type="submission" date="2011-01" db="EMBL/GenBank/DDBJ databases">
        <title>Complete sequence of chromosome of Acidobacterium sp. MP5ACTX9.</title>
        <authorList>
            <consortium name="US DOE Joint Genome Institute"/>
            <person name="Lucas S."/>
            <person name="Copeland A."/>
            <person name="Lapidus A."/>
            <person name="Cheng J.-F."/>
            <person name="Goodwin L."/>
            <person name="Pitluck S."/>
            <person name="Teshima H."/>
            <person name="Detter J.C."/>
            <person name="Han C."/>
            <person name="Tapia R."/>
            <person name="Land M."/>
            <person name="Hauser L."/>
            <person name="Kyrpides N."/>
            <person name="Ivanova N."/>
            <person name="Ovchinnikova G."/>
            <person name="Pagani I."/>
            <person name="Rawat S.R."/>
            <person name="Mannisto M."/>
            <person name="Haggblom M.M."/>
            <person name="Woyke T."/>
        </authorList>
    </citation>
    <scope>NUCLEOTIDE SEQUENCE [LARGE SCALE GENOMIC DNA]</scope>
    <source>
        <strain evidence="3">MP5ACTX9</strain>
    </source>
</reference>
<gene>
    <name evidence="2" type="ordered locus">AciX9_1461</name>
</gene>
<protein>
    <recommendedName>
        <fullName evidence="4">Flp/Fap pilin component</fullName>
    </recommendedName>
</protein>
<dbReference type="PaxDb" id="1198114-AciX9_1461"/>
<keyword evidence="1" id="KW-1133">Transmembrane helix</keyword>
<feature type="transmembrane region" description="Helical" evidence="1">
    <location>
        <begin position="20"/>
        <end position="38"/>
    </location>
</feature>
<organism evidence="3">
    <name type="scientific">Granulicella tundricola (strain ATCC BAA-1859 / DSM 23138 / MP5ACTX9)</name>
    <dbReference type="NCBI Taxonomy" id="1198114"/>
    <lineage>
        <taxon>Bacteria</taxon>
        <taxon>Pseudomonadati</taxon>
        <taxon>Acidobacteriota</taxon>
        <taxon>Terriglobia</taxon>
        <taxon>Terriglobales</taxon>
        <taxon>Acidobacteriaceae</taxon>
        <taxon>Granulicella</taxon>
    </lineage>
</organism>
<dbReference type="RefSeq" id="WP_013579834.1">
    <property type="nucleotide sequence ID" value="NC_015064.1"/>
</dbReference>
<accession>E8WWD1</accession>
<evidence type="ECO:0000313" key="3">
    <source>
        <dbReference type="Proteomes" id="UP000000343"/>
    </source>
</evidence>
<dbReference type="Pfam" id="PF04964">
    <property type="entry name" value="Flp_Fap"/>
    <property type="match status" value="1"/>
</dbReference>
<dbReference type="STRING" id="1198114.AciX9_1461"/>
<dbReference type="Proteomes" id="UP000000343">
    <property type="component" value="Chromosome"/>
</dbReference>
<evidence type="ECO:0000256" key="1">
    <source>
        <dbReference type="SAM" id="Phobius"/>
    </source>
</evidence>
<dbReference type="KEGG" id="acm:AciX9_1461"/>
<proteinExistence type="predicted"/>
<dbReference type="InterPro" id="IPR007047">
    <property type="entry name" value="Flp_Fap"/>
</dbReference>
<dbReference type="AlphaFoldDB" id="E8WWD1"/>
<keyword evidence="1" id="KW-0472">Membrane</keyword>
<dbReference type="EMBL" id="CP002480">
    <property type="protein sequence ID" value="ADW68514.1"/>
    <property type="molecule type" value="Genomic_DNA"/>
</dbReference>